<organism evidence="2 3">
    <name type="scientific">Kineothrix sedimenti</name>
    <dbReference type="NCBI Taxonomy" id="3123317"/>
    <lineage>
        <taxon>Bacteria</taxon>
        <taxon>Bacillati</taxon>
        <taxon>Bacillota</taxon>
        <taxon>Clostridia</taxon>
        <taxon>Lachnospirales</taxon>
        <taxon>Lachnospiraceae</taxon>
        <taxon>Kineothrix</taxon>
    </lineage>
</organism>
<feature type="domain" description="N-acetyltransferase" evidence="1">
    <location>
        <begin position="2"/>
        <end position="154"/>
    </location>
</feature>
<evidence type="ECO:0000313" key="2">
    <source>
        <dbReference type="EMBL" id="XAH75458.1"/>
    </source>
</evidence>
<keyword evidence="3" id="KW-1185">Reference proteome</keyword>
<dbReference type="CDD" id="cd04301">
    <property type="entry name" value="NAT_SF"/>
    <property type="match status" value="1"/>
</dbReference>
<evidence type="ECO:0000259" key="1">
    <source>
        <dbReference type="PROSITE" id="PS51186"/>
    </source>
</evidence>
<gene>
    <name evidence="2" type="ORF">V6984_06790</name>
</gene>
<name>A0ABZ3EYW6_9FIRM</name>
<dbReference type="Proteomes" id="UP001451571">
    <property type="component" value="Chromosome"/>
</dbReference>
<dbReference type="InterPro" id="IPR016181">
    <property type="entry name" value="Acyl_CoA_acyltransferase"/>
</dbReference>
<dbReference type="InterPro" id="IPR000182">
    <property type="entry name" value="GNAT_dom"/>
</dbReference>
<dbReference type="Gene3D" id="3.40.630.30">
    <property type="match status" value="1"/>
</dbReference>
<dbReference type="SUPFAM" id="SSF55729">
    <property type="entry name" value="Acyl-CoA N-acyltransferases (Nat)"/>
    <property type="match status" value="1"/>
</dbReference>
<accession>A0ABZ3EYW6</accession>
<evidence type="ECO:0000313" key="3">
    <source>
        <dbReference type="Proteomes" id="UP001451571"/>
    </source>
</evidence>
<sequence>MVKFIQKEEEKGRIADFVLKSLPEWFGVPESVCEYVKGVRSMPFWAEFTDGEAVGFIAMKETSRHTAEIYVMGVLEGFQGRGIGKRLFGELYSYAGMKAYSFLQVKTVQKGCYESYDRTNTFYEGLGFKELECFPSLWDESNPCQIYIMEVDLRKSIMSKG</sequence>
<protein>
    <submittedName>
        <fullName evidence="2">GNAT family N-acetyltransferase</fullName>
    </submittedName>
</protein>
<proteinExistence type="predicted"/>
<dbReference type="RefSeq" id="WP_342759022.1">
    <property type="nucleotide sequence ID" value="NZ_CP146256.1"/>
</dbReference>
<dbReference type="PROSITE" id="PS51186">
    <property type="entry name" value="GNAT"/>
    <property type="match status" value="1"/>
</dbReference>
<dbReference type="EMBL" id="CP146256">
    <property type="protein sequence ID" value="XAH75458.1"/>
    <property type="molecule type" value="Genomic_DNA"/>
</dbReference>
<dbReference type="Pfam" id="PF13508">
    <property type="entry name" value="Acetyltransf_7"/>
    <property type="match status" value="1"/>
</dbReference>
<reference evidence="2 3" key="1">
    <citation type="submission" date="2024-02" db="EMBL/GenBank/DDBJ databases">
        <title>Bacterial strain from lacustrine sediment.</title>
        <authorList>
            <person name="Petit C."/>
            <person name="Fadhlaoui K."/>
        </authorList>
    </citation>
    <scope>NUCLEOTIDE SEQUENCE [LARGE SCALE GENOMIC DNA]</scope>
    <source>
        <strain evidence="2 3">IPX-CK</strain>
    </source>
</reference>